<dbReference type="EMBL" id="JARKIE010000338">
    <property type="protein sequence ID" value="KAJ7653024.1"/>
    <property type="molecule type" value="Genomic_DNA"/>
</dbReference>
<feature type="region of interest" description="Disordered" evidence="1">
    <location>
        <begin position="430"/>
        <end position="641"/>
    </location>
</feature>
<keyword evidence="3" id="KW-1185">Reference proteome</keyword>
<evidence type="ECO:0000256" key="1">
    <source>
        <dbReference type="SAM" id="MobiDB-lite"/>
    </source>
</evidence>
<protein>
    <submittedName>
        <fullName evidence="2">Uncharacterized protein</fullName>
    </submittedName>
</protein>
<evidence type="ECO:0000313" key="3">
    <source>
        <dbReference type="Proteomes" id="UP001221757"/>
    </source>
</evidence>
<dbReference type="Proteomes" id="UP001221757">
    <property type="component" value="Unassembled WGS sequence"/>
</dbReference>
<name>A0AAD7G3P1_MYCRO</name>
<evidence type="ECO:0000313" key="2">
    <source>
        <dbReference type="EMBL" id="KAJ7653024.1"/>
    </source>
</evidence>
<accession>A0AAD7G3P1</accession>
<proteinExistence type="predicted"/>
<organism evidence="2 3">
    <name type="scientific">Mycena rosella</name>
    <name type="common">Pink bonnet</name>
    <name type="synonym">Agaricus rosellus</name>
    <dbReference type="NCBI Taxonomy" id="1033263"/>
    <lineage>
        <taxon>Eukaryota</taxon>
        <taxon>Fungi</taxon>
        <taxon>Dikarya</taxon>
        <taxon>Basidiomycota</taxon>
        <taxon>Agaricomycotina</taxon>
        <taxon>Agaricomycetes</taxon>
        <taxon>Agaricomycetidae</taxon>
        <taxon>Agaricales</taxon>
        <taxon>Marasmiineae</taxon>
        <taxon>Mycenaceae</taxon>
        <taxon>Mycena</taxon>
    </lineage>
</organism>
<comment type="caution">
    <text evidence="2">The sequence shown here is derived from an EMBL/GenBank/DDBJ whole genome shotgun (WGS) entry which is preliminary data.</text>
</comment>
<gene>
    <name evidence="2" type="ORF">B0H17DRAFT_1147165</name>
</gene>
<reference evidence="2" key="1">
    <citation type="submission" date="2023-03" db="EMBL/GenBank/DDBJ databases">
        <title>Massive genome expansion in bonnet fungi (Mycena s.s.) driven by repeated elements and novel gene families across ecological guilds.</title>
        <authorList>
            <consortium name="Lawrence Berkeley National Laboratory"/>
            <person name="Harder C.B."/>
            <person name="Miyauchi S."/>
            <person name="Viragh M."/>
            <person name="Kuo A."/>
            <person name="Thoen E."/>
            <person name="Andreopoulos B."/>
            <person name="Lu D."/>
            <person name="Skrede I."/>
            <person name="Drula E."/>
            <person name="Henrissat B."/>
            <person name="Morin E."/>
            <person name="Kohler A."/>
            <person name="Barry K."/>
            <person name="LaButti K."/>
            <person name="Morin E."/>
            <person name="Salamov A."/>
            <person name="Lipzen A."/>
            <person name="Mereny Z."/>
            <person name="Hegedus B."/>
            <person name="Baldrian P."/>
            <person name="Stursova M."/>
            <person name="Weitz H."/>
            <person name="Taylor A."/>
            <person name="Grigoriev I.V."/>
            <person name="Nagy L.G."/>
            <person name="Martin F."/>
            <person name="Kauserud H."/>
        </authorList>
    </citation>
    <scope>NUCLEOTIDE SEQUENCE</scope>
    <source>
        <strain evidence="2">CBHHK067</strain>
    </source>
</reference>
<dbReference type="AlphaFoldDB" id="A0AAD7G3P1"/>
<sequence length="720" mass="75015">LGVPVLVRIQLARQQLGIVGGGSSVVILGLEQHPQQLGRITQLFFGLAHEQLSRILGICLSATCQLCRPPELCVVEYRVFQQRSWQLGTYVVLARIQLCDLQQRPHEFLGVFQRSLYHLRFSPGFFLELHLILGKPLELPVARFLRQPLGTIFELEFAPQLSFLELARQQLDDSLCFFLAHQQLGSPLELCGIRKLLEYRFLQRSLEQLGFSPGFIRELPHQQLDDSPELCFVLLKPLHRCVLQRSPEQFRYSLSIVRQQLGGPFELCLGLAHRQLERGIGICLRLSLLQRTGHILLRHSHGSSCLNNAGISSTLNVGENIGVACAPVTTAVDGTQSCIFQLWVQDALKCCKTLFDTIGIDCASAALSSASVAHSSTRASSSSSSSAHASSSAIYYSSSSVHAISASPSSSARPSSTTASSSTVRSATASSSAHVSSPASSSSSSAHATSTIPGSSARSSSTVASSSTLRSTTTPSSSVHVSSSSSAHSTSAIPSSSARPSSTTAYSSTVRSSAIASPARMPAHRVFSPSSARPSSAAASSSTSVSHSSSSSAASSSIHPSSAATSSSTVRPATSATATVSSAVRPSSTISSSAISRPASSSVAAPSSTARTTSQAASSSTARTTVTSTTSAKPVATSTGTTHCCSGLLSVTSSVATGLLSELGLNAASSEVGAAVGQLCSLATALRGVEYCASDLKPCSCSGLKGSTGLNCVPTTLSRR</sequence>
<feature type="compositionally biased region" description="Low complexity" evidence="1">
    <location>
        <begin position="430"/>
        <end position="509"/>
    </location>
</feature>
<feature type="compositionally biased region" description="Low complexity" evidence="1">
    <location>
        <begin position="528"/>
        <end position="639"/>
    </location>
</feature>
<feature type="non-terminal residue" evidence="2">
    <location>
        <position position="1"/>
    </location>
</feature>